<dbReference type="CDD" id="cd00118">
    <property type="entry name" value="LysM"/>
    <property type="match status" value="3"/>
</dbReference>
<dbReference type="Proteomes" id="UP000193240">
    <property type="component" value="Unassembled WGS sequence"/>
</dbReference>
<keyword evidence="3" id="KW-0843">Virulence</keyword>
<evidence type="ECO:0000256" key="4">
    <source>
        <dbReference type="SAM" id="MobiDB-lite"/>
    </source>
</evidence>
<reference evidence="7 8" key="1">
    <citation type="journal article" date="2017" name="Genome Announc.">
        <title>Genome sequence of the saprophytic ascomycete Epicoccum nigrum ICMP 19927 strain isolated from New Zealand.</title>
        <authorList>
            <person name="Fokin M."/>
            <person name="Fleetwood D."/>
            <person name="Weir B.S."/>
            <person name="Villas-Boas S.G."/>
        </authorList>
    </citation>
    <scope>NUCLEOTIDE SEQUENCE [LARGE SCALE GENOMIC DNA]</scope>
    <source>
        <strain evidence="7 8">ICMP 19927</strain>
    </source>
</reference>
<dbReference type="InterPro" id="IPR018392">
    <property type="entry name" value="LysM"/>
</dbReference>
<gene>
    <name evidence="7" type="ORF">B5807_02521</name>
</gene>
<dbReference type="Pfam" id="PF01476">
    <property type="entry name" value="LysM"/>
    <property type="match status" value="3"/>
</dbReference>
<dbReference type="SUPFAM" id="SSF54106">
    <property type="entry name" value="LysM domain"/>
    <property type="match status" value="3"/>
</dbReference>
<keyword evidence="1" id="KW-0147">Chitin-binding</keyword>
<feature type="domain" description="LysM" evidence="6">
    <location>
        <begin position="41"/>
        <end position="88"/>
    </location>
</feature>
<feature type="chain" id="PRO_5012192422" description="LysM domain-containing protein" evidence="5">
    <location>
        <begin position="23"/>
        <end position="607"/>
    </location>
</feature>
<dbReference type="PANTHER" id="PTHR34997:SF2">
    <property type="entry name" value="LYSM DOMAIN-CONTAINING PROTEIN-RELATED"/>
    <property type="match status" value="1"/>
</dbReference>
<feature type="domain" description="LysM" evidence="6">
    <location>
        <begin position="181"/>
        <end position="228"/>
    </location>
</feature>
<dbReference type="SMART" id="SM00257">
    <property type="entry name" value="LysM"/>
    <property type="match status" value="4"/>
</dbReference>
<evidence type="ECO:0000313" key="7">
    <source>
        <dbReference type="EMBL" id="OSS52543.1"/>
    </source>
</evidence>
<feature type="signal peptide" evidence="5">
    <location>
        <begin position="1"/>
        <end position="22"/>
    </location>
</feature>
<sequence length="607" mass="64367">MFAVSFCKAFVAASFLIKLSNAQDKSPTGPTHSNIAKNCNAFHTVVDGDGCWSIENKYGISHDNFIKWNPDVSDDCLTNFWLGSSYCVGIGAIISTSSVSKPTSLSIASSSSIKMSSSSTGTIITSRSSATMSPSSSIRPTATAPYSIREPVTSWNISSTTVESAFPPTKTQEGQPSYCINWHLVVAGETCEGIVGSATWATMAEFLSWNPALDSDCSGLYDGWWVCITIQPQSVTVTFDYTSTATSVKVPDPTAWTPTTFPTMDPSFTAEPTQAGLVSDCKAFQQAQDSETCRDLLQDSLFSQEQFFSWNPALNGDCNGLWLGYYYCVVAGDSLPAPPTESKRPASTPQGQISTCTSWYQTGEDESCEDVVSMFGRFSKDDFIKWNPNVRSDCTGIDADQHLCVAVPGTPSTRTVSVPSMTAAPSDMPTQSGIAADCSEFWFVSSSDTCSSIAKRSGVTEGQLLSWNPALGTSSCSNLKPDFYICVAAVGGTASTTTSPSTITSTPTIKPSSKSTPSGTTTSAGSAIETPSPKQDGMVAGCKRFYLAQDGDGCWAIANSAGIDLSKFYDWNPALGTDCGGLWLDNWYCIGIAGSVTTISSGPPVPT</sequence>
<keyword evidence="8" id="KW-1185">Reference proteome</keyword>
<dbReference type="STRING" id="105696.A0A1Y2M8Y0"/>
<evidence type="ECO:0000259" key="6">
    <source>
        <dbReference type="PROSITE" id="PS51782"/>
    </source>
</evidence>
<evidence type="ECO:0000256" key="5">
    <source>
        <dbReference type="SAM" id="SignalP"/>
    </source>
</evidence>
<feature type="domain" description="LysM" evidence="6">
    <location>
        <begin position="358"/>
        <end position="405"/>
    </location>
</feature>
<evidence type="ECO:0000256" key="1">
    <source>
        <dbReference type="ARBA" id="ARBA00022669"/>
    </source>
</evidence>
<dbReference type="InterPro" id="IPR052210">
    <property type="entry name" value="LysM1-like"/>
</dbReference>
<feature type="domain" description="LysM" evidence="6">
    <location>
        <begin position="440"/>
        <end position="487"/>
    </location>
</feature>
<feature type="compositionally biased region" description="Low complexity" evidence="4">
    <location>
        <begin position="494"/>
        <end position="526"/>
    </location>
</feature>
<feature type="domain" description="LysM" evidence="6">
    <location>
        <begin position="544"/>
        <end position="590"/>
    </location>
</feature>
<dbReference type="EMBL" id="KZ107839">
    <property type="protein sequence ID" value="OSS52543.1"/>
    <property type="molecule type" value="Genomic_DNA"/>
</dbReference>
<evidence type="ECO:0000256" key="2">
    <source>
        <dbReference type="ARBA" id="ARBA00022729"/>
    </source>
</evidence>
<dbReference type="PANTHER" id="PTHR34997">
    <property type="entry name" value="AM15"/>
    <property type="match status" value="1"/>
</dbReference>
<dbReference type="Gene3D" id="3.10.350.10">
    <property type="entry name" value="LysM domain"/>
    <property type="match status" value="6"/>
</dbReference>
<protein>
    <recommendedName>
        <fullName evidence="6">LysM domain-containing protein</fullName>
    </recommendedName>
</protein>
<accession>A0A1Y2M8Y0</accession>
<proteinExistence type="predicted"/>
<dbReference type="AlphaFoldDB" id="A0A1Y2M8Y0"/>
<organism evidence="7 8">
    <name type="scientific">Epicoccum nigrum</name>
    <name type="common">Soil fungus</name>
    <name type="synonym">Epicoccum purpurascens</name>
    <dbReference type="NCBI Taxonomy" id="105696"/>
    <lineage>
        <taxon>Eukaryota</taxon>
        <taxon>Fungi</taxon>
        <taxon>Dikarya</taxon>
        <taxon>Ascomycota</taxon>
        <taxon>Pezizomycotina</taxon>
        <taxon>Dothideomycetes</taxon>
        <taxon>Pleosporomycetidae</taxon>
        <taxon>Pleosporales</taxon>
        <taxon>Pleosporineae</taxon>
        <taxon>Didymellaceae</taxon>
        <taxon>Epicoccum</taxon>
    </lineage>
</organism>
<name>A0A1Y2M8Y0_EPING</name>
<keyword evidence="2 5" id="KW-0732">Signal</keyword>
<dbReference type="OMA" id="NCNAFHT"/>
<dbReference type="PROSITE" id="PS51782">
    <property type="entry name" value="LYSM"/>
    <property type="match status" value="5"/>
</dbReference>
<feature type="region of interest" description="Disordered" evidence="4">
    <location>
        <begin position="494"/>
        <end position="535"/>
    </location>
</feature>
<dbReference type="InParanoid" id="A0A1Y2M8Y0"/>
<evidence type="ECO:0000256" key="3">
    <source>
        <dbReference type="ARBA" id="ARBA00023026"/>
    </source>
</evidence>
<dbReference type="GO" id="GO:0008061">
    <property type="term" value="F:chitin binding"/>
    <property type="evidence" value="ECO:0007669"/>
    <property type="project" value="UniProtKB-KW"/>
</dbReference>
<evidence type="ECO:0000313" key="8">
    <source>
        <dbReference type="Proteomes" id="UP000193240"/>
    </source>
</evidence>
<dbReference type="InterPro" id="IPR036779">
    <property type="entry name" value="LysM_dom_sf"/>
</dbReference>